<gene>
    <name evidence="10" type="ORF">QYM36_011066</name>
</gene>
<evidence type="ECO:0000256" key="3">
    <source>
        <dbReference type="ARBA" id="ARBA00022448"/>
    </source>
</evidence>
<keyword evidence="6 7" id="KW-0472">Membrane</keyword>
<organism evidence="10 11">
    <name type="scientific">Artemia franciscana</name>
    <name type="common">Brine shrimp</name>
    <name type="synonym">Artemia sanfranciscana</name>
    <dbReference type="NCBI Taxonomy" id="6661"/>
    <lineage>
        <taxon>Eukaryota</taxon>
        <taxon>Metazoa</taxon>
        <taxon>Ecdysozoa</taxon>
        <taxon>Arthropoda</taxon>
        <taxon>Crustacea</taxon>
        <taxon>Branchiopoda</taxon>
        <taxon>Anostraca</taxon>
        <taxon>Artemiidae</taxon>
        <taxon>Artemia</taxon>
    </lineage>
</organism>
<comment type="similarity">
    <text evidence="2 8">Belongs to the mitochondrial carrier (TC 2.A.29) family.</text>
</comment>
<feature type="transmembrane region" description="Helical" evidence="9">
    <location>
        <begin position="71"/>
        <end position="92"/>
    </location>
</feature>
<comment type="caution">
    <text evidence="10">The sequence shown here is derived from an EMBL/GenBank/DDBJ whole genome shotgun (WGS) entry which is preliminary data.</text>
</comment>
<dbReference type="EMBL" id="JAVRJZ010000015">
    <property type="protein sequence ID" value="KAK2712250.1"/>
    <property type="molecule type" value="Genomic_DNA"/>
</dbReference>
<evidence type="ECO:0000256" key="7">
    <source>
        <dbReference type="PROSITE-ProRule" id="PRU00282"/>
    </source>
</evidence>
<comment type="subcellular location">
    <subcellularLocation>
        <location evidence="1">Membrane</location>
        <topology evidence="1">Multi-pass membrane protein</topology>
    </subcellularLocation>
</comment>
<evidence type="ECO:0000313" key="11">
    <source>
        <dbReference type="Proteomes" id="UP001187531"/>
    </source>
</evidence>
<sequence length="240" mass="26964">MSEKVRTIEWEMMDKRKFIPLNLAGSFALTASAYPFSLVKTRLQVQHGLENYGGAFDAFVKIAKYEGIRGFYKGFLVSCFGLISGTGYIMTYEAMRSFLSKRGIEDSSTRGFIAGGIAALIGRTFANPLEIVTQRMMIMGQRKGINDFVKIPENVIRIKVDKRNALRAILSVISSMAKADGIKGFYRGFFMSLTTTVPAGALWWFFYHNYQGNSFYYTLIVSKGAKEYGKLVREDALTCL</sequence>
<dbReference type="PANTHER" id="PTHR46314">
    <property type="entry name" value="SOLUTE CARRIER FAMILY 25 MEMBER 44"/>
    <property type="match status" value="1"/>
</dbReference>
<evidence type="ECO:0000256" key="8">
    <source>
        <dbReference type="RuleBase" id="RU000488"/>
    </source>
</evidence>
<dbReference type="AlphaFoldDB" id="A0AA88HMI8"/>
<feature type="repeat" description="Solcar" evidence="7">
    <location>
        <begin position="16"/>
        <end position="98"/>
    </location>
</feature>
<dbReference type="PRINTS" id="PR00926">
    <property type="entry name" value="MITOCARRIER"/>
</dbReference>
<dbReference type="GO" id="GO:0015658">
    <property type="term" value="F:branched-chain amino acid transmembrane transporter activity"/>
    <property type="evidence" value="ECO:0007669"/>
    <property type="project" value="InterPro"/>
</dbReference>
<dbReference type="InterPro" id="IPR023395">
    <property type="entry name" value="MCP_dom_sf"/>
</dbReference>
<evidence type="ECO:0000256" key="2">
    <source>
        <dbReference type="ARBA" id="ARBA00006375"/>
    </source>
</evidence>
<name>A0AA88HMI8_ARTSF</name>
<protein>
    <submittedName>
        <fullName evidence="10">Uncharacterized protein</fullName>
    </submittedName>
</protein>
<dbReference type="PROSITE" id="PS50920">
    <property type="entry name" value="SOLCAR"/>
    <property type="match status" value="2"/>
</dbReference>
<evidence type="ECO:0000256" key="1">
    <source>
        <dbReference type="ARBA" id="ARBA00004141"/>
    </source>
</evidence>
<proteinExistence type="inferred from homology"/>
<dbReference type="SUPFAM" id="SSF103506">
    <property type="entry name" value="Mitochondrial carrier"/>
    <property type="match status" value="1"/>
</dbReference>
<dbReference type="Gene3D" id="1.50.40.10">
    <property type="entry name" value="Mitochondrial carrier domain"/>
    <property type="match status" value="1"/>
</dbReference>
<evidence type="ECO:0000313" key="10">
    <source>
        <dbReference type="EMBL" id="KAK2712250.1"/>
    </source>
</evidence>
<dbReference type="InterPro" id="IPR002067">
    <property type="entry name" value="MCP"/>
</dbReference>
<evidence type="ECO:0000256" key="6">
    <source>
        <dbReference type="ARBA" id="ARBA00023136"/>
    </source>
</evidence>
<feature type="repeat" description="Solcar" evidence="7">
    <location>
        <begin position="106"/>
        <end position="213"/>
    </location>
</feature>
<keyword evidence="4 7" id="KW-0812">Transmembrane</keyword>
<accession>A0AA88HMI8</accession>
<dbReference type="Pfam" id="PF00153">
    <property type="entry name" value="Mito_carr"/>
    <property type="match status" value="2"/>
</dbReference>
<keyword evidence="3 8" id="KW-0813">Transport</keyword>
<reference evidence="10" key="1">
    <citation type="submission" date="2023-07" db="EMBL/GenBank/DDBJ databases">
        <title>Chromosome-level genome assembly of Artemia franciscana.</title>
        <authorList>
            <person name="Jo E."/>
        </authorList>
    </citation>
    <scope>NUCLEOTIDE SEQUENCE</scope>
    <source>
        <tissue evidence="10">Whole body</tissue>
    </source>
</reference>
<evidence type="ECO:0000256" key="5">
    <source>
        <dbReference type="ARBA" id="ARBA00022737"/>
    </source>
</evidence>
<dbReference type="Proteomes" id="UP001187531">
    <property type="component" value="Unassembled WGS sequence"/>
</dbReference>
<feature type="transmembrane region" description="Helical" evidence="9">
    <location>
        <begin position="185"/>
        <end position="206"/>
    </location>
</feature>
<dbReference type="GO" id="GO:0016020">
    <property type="term" value="C:membrane"/>
    <property type="evidence" value="ECO:0007669"/>
    <property type="project" value="UniProtKB-SubCell"/>
</dbReference>
<dbReference type="InterPro" id="IPR018108">
    <property type="entry name" value="MCP_transmembrane"/>
</dbReference>
<dbReference type="GO" id="GO:0009083">
    <property type="term" value="P:branched-chain amino acid catabolic process"/>
    <property type="evidence" value="ECO:0007669"/>
    <property type="project" value="InterPro"/>
</dbReference>
<keyword evidence="5" id="KW-0677">Repeat</keyword>
<dbReference type="GO" id="GO:0005739">
    <property type="term" value="C:mitochondrion"/>
    <property type="evidence" value="ECO:0007669"/>
    <property type="project" value="InterPro"/>
</dbReference>
<dbReference type="InterPro" id="IPR042164">
    <property type="entry name" value="SLC25A44"/>
</dbReference>
<evidence type="ECO:0000256" key="4">
    <source>
        <dbReference type="ARBA" id="ARBA00022692"/>
    </source>
</evidence>
<dbReference type="PANTHER" id="PTHR46314:SF2">
    <property type="entry name" value="SOLUTE CARRIER FAMILY 25 MEMBER 44"/>
    <property type="match status" value="1"/>
</dbReference>
<evidence type="ECO:0000256" key="9">
    <source>
        <dbReference type="SAM" id="Phobius"/>
    </source>
</evidence>
<keyword evidence="11" id="KW-1185">Reference proteome</keyword>
<keyword evidence="9" id="KW-1133">Transmembrane helix</keyword>